<name>A0ABU4YHI3_9HYPH</name>
<accession>A0ABU4YHI3</accession>
<gene>
    <name evidence="2" type="ORF">RFM52_14165</name>
</gene>
<evidence type="ECO:0000256" key="1">
    <source>
        <dbReference type="SAM" id="Coils"/>
    </source>
</evidence>
<dbReference type="EMBL" id="JAVIIV010000008">
    <property type="protein sequence ID" value="MDX8486348.1"/>
    <property type="molecule type" value="Genomic_DNA"/>
</dbReference>
<dbReference type="RefSeq" id="WP_320295737.1">
    <property type="nucleotide sequence ID" value="NZ_JAVIIU010000005.1"/>
</dbReference>
<evidence type="ECO:0000313" key="3">
    <source>
        <dbReference type="Proteomes" id="UP001280156"/>
    </source>
</evidence>
<comment type="caution">
    <text evidence="2">The sequence shown here is derived from an EMBL/GenBank/DDBJ whole genome shotgun (WGS) entry which is preliminary data.</text>
</comment>
<organism evidence="2 3">
    <name type="scientific">Mesorhizobium humile</name>
    <dbReference type="NCBI Taxonomy" id="3072313"/>
    <lineage>
        <taxon>Bacteria</taxon>
        <taxon>Pseudomonadati</taxon>
        <taxon>Pseudomonadota</taxon>
        <taxon>Alphaproteobacteria</taxon>
        <taxon>Hyphomicrobiales</taxon>
        <taxon>Phyllobacteriaceae</taxon>
        <taxon>Mesorhizobium</taxon>
    </lineage>
</organism>
<protein>
    <submittedName>
        <fullName evidence="2">Uncharacterized protein</fullName>
    </submittedName>
</protein>
<sequence>MGSNPIALTRISKIKKMPAPTRGLPYPVRPKRDISSAFRAIGTKTYARLFPLVKGLQFGTRIVDVLNLELDRARLRVKRAEISLNHAKEMLDEECGVGINLALCDRIRSEKKRVAEARKRLMKIASTASA</sequence>
<dbReference type="Proteomes" id="UP001280156">
    <property type="component" value="Unassembled WGS sequence"/>
</dbReference>
<evidence type="ECO:0000313" key="2">
    <source>
        <dbReference type="EMBL" id="MDX8486348.1"/>
    </source>
</evidence>
<keyword evidence="3" id="KW-1185">Reference proteome</keyword>
<proteinExistence type="predicted"/>
<keyword evidence="1" id="KW-0175">Coiled coil</keyword>
<reference evidence="2 3" key="1">
    <citation type="submission" date="2023-08" db="EMBL/GenBank/DDBJ databases">
        <title>Implementing the SeqCode for naming new Mesorhizobium species isolated from Vachellia karroo root nodules.</title>
        <authorList>
            <person name="Van Lill M."/>
        </authorList>
    </citation>
    <scope>NUCLEOTIDE SEQUENCE [LARGE SCALE GENOMIC DNA]</scope>
    <source>
        <strain evidence="2 3">VK2B</strain>
    </source>
</reference>
<feature type="coiled-coil region" evidence="1">
    <location>
        <begin position="63"/>
        <end position="90"/>
    </location>
</feature>